<keyword evidence="2" id="KW-1185">Reference proteome</keyword>
<sequence length="257" mass="28869">MIRAVIADDEPLARLHLRKLLEDQAVEVVGEAGDSSLALQMAEDLRPDLLMLDIRMPGLSGLQTAEALTHLDAPPLIVFVTGYSEYAADAFERDALDYLLKPVSPARLAKTLTRARGRLTDQQARQDAAQAIDRRAIAEAEPLRRLPIRGDFAVRLIRVEEILCAVAREKRVYVRTKDGGEHRTYYTLAYLESVLPATDFLRIHDSCLVQLGEVEELLFLGSHAYEVRLSDTQRLPVSRTRYSDLQRRLGLDVLKPA</sequence>
<dbReference type="FunCoup" id="A0A402CZR7">
    <property type="interactions" value="133"/>
</dbReference>
<dbReference type="Gene3D" id="2.40.50.1020">
    <property type="entry name" value="LytTr DNA-binding domain"/>
    <property type="match status" value="1"/>
</dbReference>
<evidence type="ECO:0000313" key="1">
    <source>
        <dbReference type="EMBL" id="BDI33862.1"/>
    </source>
</evidence>
<dbReference type="AlphaFoldDB" id="A0A402CZR7"/>
<reference evidence="1 2" key="1">
    <citation type="journal article" date="2019" name="Int. J. Syst. Evol. Microbiol.">
        <title>Capsulimonas corticalis gen. nov., sp. nov., an aerobic capsulated bacterium, of a novel bacterial order, Capsulimonadales ord. nov., of the class Armatimonadia of the phylum Armatimonadetes.</title>
        <authorList>
            <person name="Li J."/>
            <person name="Kudo C."/>
            <person name="Tonouchi A."/>
        </authorList>
    </citation>
    <scope>NUCLEOTIDE SEQUENCE [LARGE SCALE GENOMIC DNA]</scope>
    <source>
        <strain evidence="1 2">AX-7</strain>
    </source>
</reference>
<dbReference type="Proteomes" id="UP000287394">
    <property type="component" value="Chromosome"/>
</dbReference>
<dbReference type="OrthoDB" id="9809318at2"/>
<dbReference type="Pfam" id="PF00072">
    <property type="entry name" value="Response_reg"/>
    <property type="match status" value="1"/>
</dbReference>
<gene>
    <name evidence="1" type="ORF">CCAX7_59130</name>
</gene>
<dbReference type="GO" id="GO:0000156">
    <property type="term" value="F:phosphorelay response regulator activity"/>
    <property type="evidence" value="ECO:0007669"/>
    <property type="project" value="InterPro"/>
</dbReference>
<evidence type="ECO:0000313" key="2">
    <source>
        <dbReference type="Proteomes" id="UP000287394"/>
    </source>
</evidence>
<proteinExistence type="predicted"/>
<name>A0A402CZR7_9BACT</name>
<dbReference type="Gene3D" id="3.40.50.2300">
    <property type="match status" value="1"/>
</dbReference>
<dbReference type="PANTHER" id="PTHR37299:SF1">
    <property type="entry name" value="STAGE 0 SPORULATION PROTEIN A HOMOLOG"/>
    <property type="match status" value="1"/>
</dbReference>
<accession>A0A402CZR7</accession>
<dbReference type="SMART" id="SM00448">
    <property type="entry name" value="REC"/>
    <property type="match status" value="1"/>
</dbReference>
<keyword evidence="1" id="KW-0238">DNA-binding</keyword>
<dbReference type="KEGG" id="ccot:CCAX7_59130"/>
<dbReference type="EMBL" id="AP025739">
    <property type="protein sequence ID" value="BDI33862.1"/>
    <property type="molecule type" value="Genomic_DNA"/>
</dbReference>
<dbReference type="PROSITE" id="PS50930">
    <property type="entry name" value="HTH_LYTTR"/>
    <property type="match status" value="1"/>
</dbReference>
<dbReference type="InterPro" id="IPR011006">
    <property type="entry name" value="CheY-like_superfamily"/>
</dbReference>
<dbReference type="InterPro" id="IPR001789">
    <property type="entry name" value="Sig_transdc_resp-reg_receiver"/>
</dbReference>
<dbReference type="RefSeq" id="WP_119322809.1">
    <property type="nucleotide sequence ID" value="NZ_AP025739.1"/>
</dbReference>
<dbReference type="PANTHER" id="PTHR37299">
    <property type="entry name" value="TRANSCRIPTIONAL REGULATOR-RELATED"/>
    <property type="match status" value="1"/>
</dbReference>
<dbReference type="GO" id="GO:0003677">
    <property type="term" value="F:DNA binding"/>
    <property type="evidence" value="ECO:0007669"/>
    <property type="project" value="UniProtKB-KW"/>
</dbReference>
<dbReference type="InterPro" id="IPR046947">
    <property type="entry name" value="LytR-like"/>
</dbReference>
<dbReference type="SUPFAM" id="SSF52172">
    <property type="entry name" value="CheY-like"/>
    <property type="match status" value="1"/>
</dbReference>
<dbReference type="Pfam" id="PF04397">
    <property type="entry name" value="LytTR"/>
    <property type="match status" value="1"/>
</dbReference>
<dbReference type="SMART" id="SM00850">
    <property type="entry name" value="LytTR"/>
    <property type="match status" value="1"/>
</dbReference>
<protein>
    <submittedName>
        <fullName evidence="1">DNA-binding response regulator</fullName>
    </submittedName>
</protein>
<dbReference type="PROSITE" id="PS50110">
    <property type="entry name" value="RESPONSE_REGULATORY"/>
    <property type="match status" value="1"/>
</dbReference>
<organism evidence="1 2">
    <name type="scientific">Capsulimonas corticalis</name>
    <dbReference type="NCBI Taxonomy" id="2219043"/>
    <lineage>
        <taxon>Bacteria</taxon>
        <taxon>Bacillati</taxon>
        <taxon>Armatimonadota</taxon>
        <taxon>Armatimonadia</taxon>
        <taxon>Capsulimonadales</taxon>
        <taxon>Capsulimonadaceae</taxon>
        <taxon>Capsulimonas</taxon>
    </lineage>
</organism>
<dbReference type="InterPro" id="IPR007492">
    <property type="entry name" value="LytTR_DNA-bd_dom"/>
</dbReference>